<sequence length="1283" mass="143394">MAIFDIEKDELLRLSDSQLEELIARLAEAEVAMHGHSPACVNWSGSITAPDGGIDIHVQIPVDQLKAGFLVRPDTVFQAKKHKMPKASIEKEMATGKALSSIISEQARKQGSYIIVSLGDDCSPSGKADRLKAMRDAVKDDPNKSYLHLDFYDRSKLIQWLRQYPSVMLWVKGKLGQGYSGWQPYGAWSNPPQGVTDTLISAPGVTITLPSGKGQKLKIDEAISPMRALIRSTNKAVRITGLSGVGKTRIVQALFDETVGTDALDRTVAIYVDTGSEPVPSATAMLDKLIAEDRRAIMILDNCPSELHASLASKVSAAGKEVSLITIEYDIRDDKPQTTEVIHIETDGPEVAEQLLIRRFPSIGQNNARRIAEFADGNARVALAIAERVEEGESLALLSDAQMFNRLFEQRNHPDGNLREQAEILSLVYSFSVSSPDAATDELEILGALFGYSRTQLFKAVTKLMERHIVQKRSHWRAILPHAIANRLAASALDSIPVDQLRATFEAPDCERLLMSFSHRLGLLHDHPVAKEIVEAWLQPKGMLGRIAELNDISLRILEYIGPVAPEALLNRIEAVLSSPDFKGMELGYNPQRRSVLRLLQLLAYEPNAFDRCARLLIRMADNETDNNDQDSARNMIPKFFQAYLSGTHASLSQRIALMNECIASDMVARRSLGFKMLSTALDGPPWSGFGGNEFGARPRDYGYEPDYDQLVEWRSAFIDVVVLLGTSGDPELEGPARSILANEFRGIWFQEAMRDKLVDAARTLNALSPWGEGWKAVRSTIYFDYTKRSDGDDVEQLPDKLAALEKELEPIALIPTIKTYVLSTNHDYWALDADFDHEDSDKYTAAGKRLEAKAFQLGQGFSLSNHVLDELGAELFSIGGMPYRAAFGRGLARGAHDLRVGWQRLVEQIEKQPDVNKDFGVIGGFIEEVDSVDPASAREFLDQCVQHPELRQVLVGLHPWGEFTVNDLDRCMRHLDDPDIRPFMYEPILWREQYANLPRVRVLDLAERLLSKVNGDDVILDALSMRLHGKDKSTDTLGADFRLVGLTAAIQRIQNSDRDQGGAIDYRMEQVIDAALRFEGNESKKIEWLDTIFSVVDKHYGYIYGFDKTIETTVSLMPEAFLNRIFEGTEEQQQRRLFFIRRGGLRSYPLAQINTNVLIAWCRARNDSSVWPAIAGGVILWSKKGEEGGLTLHEAAIELLEASPEPLAVLESFAERITPSSWTGSLANIMQARSRAIGTISKHERPDIAETAKIVCGKMSQWVERQKEREQREDSEREQRFE</sequence>
<protein>
    <submittedName>
        <fullName evidence="1">Uncharacterized protein</fullName>
    </submittedName>
</protein>
<keyword evidence="2" id="KW-1185">Reference proteome</keyword>
<dbReference type="Proteomes" id="UP000268615">
    <property type="component" value="Unassembled WGS sequence"/>
</dbReference>
<dbReference type="RefSeq" id="WP_124023950.1">
    <property type="nucleotide sequence ID" value="NZ_RPOH01000033.1"/>
</dbReference>
<gene>
    <name evidence="1" type="ORF">EHN07_09675</name>
</gene>
<comment type="caution">
    <text evidence="1">The sequence shown here is derived from an EMBL/GenBank/DDBJ whole genome shotgun (WGS) entry which is preliminary data.</text>
</comment>
<evidence type="ECO:0000313" key="1">
    <source>
        <dbReference type="EMBL" id="RPH28335.1"/>
    </source>
</evidence>
<dbReference type="EMBL" id="RPOH01000033">
    <property type="protein sequence ID" value="RPH28335.1"/>
    <property type="molecule type" value="Genomic_DNA"/>
</dbReference>
<proteinExistence type="predicted"/>
<dbReference type="InterPro" id="IPR027417">
    <property type="entry name" value="P-loop_NTPase"/>
</dbReference>
<dbReference type="SUPFAM" id="SSF52540">
    <property type="entry name" value="P-loop containing nucleoside triphosphate hydrolases"/>
    <property type="match status" value="1"/>
</dbReference>
<organism evidence="1 2">
    <name type="scientific">Buttiauxella warmboldiae</name>
    <dbReference type="NCBI Taxonomy" id="82993"/>
    <lineage>
        <taxon>Bacteria</taxon>
        <taxon>Pseudomonadati</taxon>
        <taxon>Pseudomonadota</taxon>
        <taxon>Gammaproteobacteria</taxon>
        <taxon>Enterobacterales</taxon>
        <taxon>Enterobacteriaceae</taxon>
        <taxon>Buttiauxella</taxon>
    </lineage>
</organism>
<dbReference type="OrthoDB" id="556502at2"/>
<accession>A0A3N5DI30</accession>
<evidence type="ECO:0000313" key="2">
    <source>
        <dbReference type="Proteomes" id="UP000268615"/>
    </source>
</evidence>
<reference evidence="1 2" key="1">
    <citation type="submission" date="2018-11" db="EMBL/GenBank/DDBJ databases">
        <title>Draft genome sequence of Buttiauxella warmboldiae CCUG 35512.</title>
        <authorList>
            <person name="Salva-Serra F."/>
            <person name="Marathe N."/>
            <person name="Moore E."/>
            <person name="Svensson L."/>
            <person name="Engstrom-Jakobsson H."/>
        </authorList>
    </citation>
    <scope>NUCLEOTIDE SEQUENCE [LARGE SCALE GENOMIC DNA]</scope>
    <source>
        <strain evidence="1 2">CCUG 35512</strain>
    </source>
</reference>
<name>A0A3N5DI30_9ENTR</name>